<evidence type="ECO:0000256" key="2">
    <source>
        <dbReference type="SAM" id="Coils"/>
    </source>
</evidence>
<evidence type="ECO:0000313" key="6">
    <source>
        <dbReference type="Proteomes" id="UP001189429"/>
    </source>
</evidence>
<evidence type="ECO:0000256" key="3">
    <source>
        <dbReference type="SAM" id="MobiDB-lite"/>
    </source>
</evidence>
<dbReference type="PANTHER" id="PTHR28663:SF1">
    <property type="entry name" value="CILIA- AND FLAGELLA- ASSOCIATED PROTEIN 210"/>
    <property type="match status" value="1"/>
</dbReference>
<reference evidence="5" key="1">
    <citation type="submission" date="2023-10" db="EMBL/GenBank/DDBJ databases">
        <authorList>
            <person name="Chen Y."/>
            <person name="Shah S."/>
            <person name="Dougan E. K."/>
            <person name="Thang M."/>
            <person name="Chan C."/>
        </authorList>
    </citation>
    <scope>NUCLEOTIDE SEQUENCE [LARGE SCALE GENOMIC DNA]</scope>
</reference>
<protein>
    <recommendedName>
        <fullName evidence="4">Trichohyalin-plectin-homology domain-containing protein</fullName>
    </recommendedName>
</protein>
<dbReference type="InterPro" id="IPR043597">
    <property type="entry name" value="TPH_dom"/>
</dbReference>
<evidence type="ECO:0000256" key="1">
    <source>
        <dbReference type="ARBA" id="ARBA00023054"/>
    </source>
</evidence>
<dbReference type="Proteomes" id="UP001189429">
    <property type="component" value="Unassembled WGS sequence"/>
</dbReference>
<accession>A0ABN9TBV5</accession>
<dbReference type="EMBL" id="CAUYUJ010014552">
    <property type="protein sequence ID" value="CAK0843138.1"/>
    <property type="molecule type" value="Genomic_DNA"/>
</dbReference>
<feature type="domain" description="Trichohyalin-plectin-homology" evidence="4">
    <location>
        <begin position="79"/>
        <end position="398"/>
    </location>
</feature>
<proteinExistence type="predicted"/>
<keyword evidence="1 2" id="KW-0175">Coiled coil</keyword>
<evidence type="ECO:0000259" key="4">
    <source>
        <dbReference type="Pfam" id="PF13868"/>
    </source>
</evidence>
<gene>
    <name evidence="5" type="ORF">PCOR1329_LOCUS37571</name>
</gene>
<name>A0ABN9TBV5_9DINO</name>
<evidence type="ECO:0000313" key="5">
    <source>
        <dbReference type="EMBL" id="CAK0843138.1"/>
    </source>
</evidence>
<feature type="non-terminal residue" evidence="5">
    <location>
        <position position="402"/>
    </location>
</feature>
<organism evidence="5 6">
    <name type="scientific">Prorocentrum cordatum</name>
    <dbReference type="NCBI Taxonomy" id="2364126"/>
    <lineage>
        <taxon>Eukaryota</taxon>
        <taxon>Sar</taxon>
        <taxon>Alveolata</taxon>
        <taxon>Dinophyceae</taxon>
        <taxon>Prorocentrales</taxon>
        <taxon>Prorocentraceae</taxon>
        <taxon>Prorocentrum</taxon>
    </lineage>
</organism>
<dbReference type="PANTHER" id="PTHR28663">
    <property type="entry name" value="COILED-COIL DOMAIN-CONTAINING PROTEIN 173"/>
    <property type="match status" value="1"/>
</dbReference>
<dbReference type="InterPro" id="IPR039986">
    <property type="entry name" value="CFAP210"/>
</dbReference>
<keyword evidence="6" id="KW-1185">Reference proteome</keyword>
<feature type="region of interest" description="Disordered" evidence="3">
    <location>
        <begin position="254"/>
        <end position="277"/>
    </location>
</feature>
<sequence>MGLQRVEPRRAPLASDARGQLQTLADAWGEGAECPEQLAREHRQLHAHCSLAKALFTGLPSLTLRPPEGQDKVRFCLGAQVALKGELKKLEAIREDRYLEMEKQNYRKMLEREVKEKETKEELLKITAKAQKEQLSVYKDKKFKEIEEEMLEGELLKRKAAQDFASEKEIEVKRREQAVQAVSQTQQANQYLKQLKAEETLKEKREEQKIEEFAMRKEKMLALRKKKEEEVFNAKQAARAKIIDQQAARLAAMRDTEDQRIERQVQEKEDSDRRKLQEKEELRKWVADIEKSRMAQIDRKRSQRERERTEDAETAEFLQEWCKVLDRQEANEVAVRREAAAMLQAEHKKACEISRRKKDEEKRLEVGVKTQAKKAIESDTAEFHQYAEDIIRQYAADGKNVI</sequence>
<feature type="coiled-coil region" evidence="2">
    <location>
        <begin position="188"/>
        <end position="230"/>
    </location>
</feature>
<dbReference type="Pfam" id="PF13868">
    <property type="entry name" value="TPH"/>
    <property type="match status" value="1"/>
</dbReference>
<comment type="caution">
    <text evidence="5">The sequence shown here is derived from an EMBL/GenBank/DDBJ whole genome shotgun (WGS) entry which is preliminary data.</text>
</comment>